<feature type="binding site" evidence="18">
    <location>
        <position position="167"/>
    </location>
    <ligand>
        <name>(6S)-NADPHX</name>
        <dbReference type="ChEBI" id="CHEBI:64076"/>
    </ligand>
</feature>
<evidence type="ECO:0000256" key="4">
    <source>
        <dbReference type="ARBA" id="ARBA00009524"/>
    </source>
</evidence>
<dbReference type="Proteomes" id="UP000310249">
    <property type="component" value="Unassembled WGS sequence"/>
</dbReference>
<dbReference type="HAMAP" id="MF_01965">
    <property type="entry name" value="NADHX_dehydratase"/>
    <property type="match status" value="1"/>
</dbReference>
<evidence type="ECO:0000259" key="21">
    <source>
        <dbReference type="PROSITE" id="PS51385"/>
    </source>
</evidence>
<feature type="binding site" evidence="18">
    <location>
        <begin position="69"/>
        <end position="73"/>
    </location>
    <ligand>
        <name>(6S)-NADPHX</name>
        <dbReference type="ChEBI" id="CHEBI:64076"/>
    </ligand>
</feature>
<keyword evidence="5 18" id="KW-0479">Metal-binding</keyword>
<evidence type="ECO:0000256" key="2">
    <source>
        <dbReference type="ARBA" id="ARBA00000909"/>
    </source>
</evidence>
<dbReference type="NCBIfam" id="TIGR00196">
    <property type="entry name" value="yjeF_cterm"/>
    <property type="match status" value="1"/>
</dbReference>
<dbReference type="AlphaFoldDB" id="A0A5S3WPL2"/>
<evidence type="ECO:0000256" key="13">
    <source>
        <dbReference type="ARBA" id="ARBA00023268"/>
    </source>
</evidence>
<evidence type="ECO:0000256" key="14">
    <source>
        <dbReference type="ARBA" id="ARBA00025153"/>
    </source>
</evidence>
<dbReference type="NCBIfam" id="TIGR00197">
    <property type="entry name" value="yjeF_nterm"/>
    <property type="match status" value="1"/>
</dbReference>
<dbReference type="PIRSF" id="PIRSF017184">
    <property type="entry name" value="Nnr"/>
    <property type="match status" value="1"/>
</dbReference>
<feature type="binding site" evidence="18">
    <location>
        <position position="170"/>
    </location>
    <ligand>
        <name>K(+)</name>
        <dbReference type="ChEBI" id="CHEBI:29103"/>
    </ligand>
</feature>
<dbReference type="InterPro" id="IPR030677">
    <property type="entry name" value="Nnr"/>
</dbReference>
<comment type="cofactor">
    <cofactor evidence="17">
        <name>Mg(2+)</name>
        <dbReference type="ChEBI" id="CHEBI:18420"/>
    </cofactor>
</comment>
<sequence>MSISQAKYLTNLPQVAYTAQAVQVNEGEAARLAGTTLSTLMQRAAGALFEYVSSLSLSGPVLILAGKGNNGGDGYVLAHLCHQAGIAVEVLALFDPEQLRGDARAAYHQYQGGGGKVSRHCADWQASAPALIVDAVFGSGFRGQLPEHVAAVFRQLVQCASHRLAVDIPSGVNGSTSEVAQDAFVADVTITFIALKQGLLTGSARHHSGTVYLAELGVGGEFAQLVSPSSHYFSAEALLAKRPVRPADTYKNRCGHVLLIGGGPGMAGAIRLAAEACLRAGAGLVSVATHPENQAMVLQGRYELMVYGVTGPDELLPLLDKVDTLVIGPGLGQSAWARSLFDKVIHCTHPMVVDADGLNLLARQPRQWQNAILTPHWGEAKRLSAAIVTLPESSSRFEMCDALAQYFQACVVLKGPGTLVQQTQRININRSGCAAMASAGMGDVLSGIIAALLAQGMSKFDAAMLAVYIHGLAAEKAAHDGAHGLLASDLFVHIRGIIG</sequence>
<gene>
    <name evidence="17" type="primary">nnrD</name>
    <name evidence="18" type="synonym">nnrE</name>
    <name evidence="22" type="ORF">CWB99_09275</name>
</gene>
<feature type="binding site" evidence="17">
    <location>
        <position position="269"/>
    </location>
    <ligand>
        <name>(6S)-NADPHX</name>
        <dbReference type="ChEBI" id="CHEBI:64076"/>
    </ligand>
</feature>
<comment type="catalytic activity">
    <reaction evidence="1 18 19">
        <text>(6R)-NADHX = (6S)-NADHX</text>
        <dbReference type="Rhea" id="RHEA:32215"/>
        <dbReference type="ChEBI" id="CHEBI:64074"/>
        <dbReference type="ChEBI" id="CHEBI:64075"/>
        <dbReference type="EC" id="5.1.99.6"/>
    </reaction>
</comment>
<dbReference type="GO" id="GO:0046872">
    <property type="term" value="F:metal ion binding"/>
    <property type="evidence" value="ECO:0007669"/>
    <property type="project" value="UniProtKB-UniRule"/>
</dbReference>
<name>A0A5S3WPL2_9GAMM</name>
<dbReference type="CDD" id="cd01171">
    <property type="entry name" value="YXKO-related"/>
    <property type="match status" value="1"/>
</dbReference>
<comment type="similarity">
    <text evidence="3 19">In the N-terminal section; belongs to the NnrE/AIBP family.</text>
</comment>
<feature type="binding site" evidence="17">
    <location>
        <position position="443"/>
    </location>
    <ligand>
        <name>(6S)-NADPHX</name>
        <dbReference type="ChEBI" id="CHEBI:64076"/>
    </ligand>
</feature>
<organism evidence="22 23">
    <name type="scientific">Pseudoalteromonas rubra</name>
    <dbReference type="NCBI Taxonomy" id="43658"/>
    <lineage>
        <taxon>Bacteria</taxon>
        <taxon>Pseudomonadati</taxon>
        <taxon>Pseudomonadota</taxon>
        <taxon>Gammaproteobacteria</taxon>
        <taxon>Alteromonadales</taxon>
        <taxon>Pseudoalteromonadaceae</taxon>
        <taxon>Pseudoalteromonas</taxon>
    </lineage>
</organism>
<evidence type="ECO:0000256" key="9">
    <source>
        <dbReference type="ARBA" id="ARBA00022958"/>
    </source>
</evidence>
<dbReference type="GO" id="GO:0052855">
    <property type="term" value="F:ADP-dependent NAD(P)H-hydrate dehydratase activity"/>
    <property type="evidence" value="ECO:0007669"/>
    <property type="project" value="UniProtKB-UniRule"/>
</dbReference>
<feature type="binding site" evidence="17">
    <location>
        <position position="330"/>
    </location>
    <ligand>
        <name>(6S)-NADPHX</name>
        <dbReference type="ChEBI" id="CHEBI:64076"/>
    </ligand>
</feature>
<comment type="similarity">
    <text evidence="18">Belongs to the NnrE/AIBP family.</text>
</comment>
<evidence type="ECO:0000256" key="11">
    <source>
        <dbReference type="ARBA" id="ARBA00023235"/>
    </source>
</evidence>
<keyword evidence="12 17" id="KW-0456">Lyase</keyword>
<proteinExistence type="inferred from homology"/>
<evidence type="ECO:0000256" key="1">
    <source>
        <dbReference type="ARBA" id="ARBA00000013"/>
    </source>
</evidence>
<evidence type="ECO:0000256" key="16">
    <source>
        <dbReference type="ARBA" id="ARBA00049209"/>
    </source>
</evidence>
<comment type="similarity">
    <text evidence="17">Belongs to the NnrD/CARKD family.</text>
</comment>
<comment type="catalytic activity">
    <reaction evidence="2 18 19">
        <text>(6R)-NADPHX = (6S)-NADPHX</text>
        <dbReference type="Rhea" id="RHEA:32227"/>
        <dbReference type="ChEBI" id="CHEBI:64076"/>
        <dbReference type="ChEBI" id="CHEBI:64077"/>
        <dbReference type="EC" id="5.1.99.6"/>
    </reaction>
</comment>
<dbReference type="Pfam" id="PF01256">
    <property type="entry name" value="Carb_kinase"/>
    <property type="match status" value="1"/>
</dbReference>
<dbReference type="PROSITE" id="PS51385">
    <property type="entry name" value="YJEF_N"/>
    <property type="match status" value="1"/>
</dbReference>
<comment type="function">
    <text evidence="14 19">Bifunctional enzyme that catalyzes the epimerization of the S- and R-forms of NAD(P)HX and the dehydration of the S-form of NAD(P)HX at the expense of ADP, which is converted to AMP. This allows the repair of both epimers of NAD(P)HX, a damaged form of NAD(P)H that is a result of enzymatic or heat-dependent hydration.</text>
</comment>
<dbReference type="GO" id="GO:0052856">
    <property type="term" value="F:NAD(P)HX epimerase activity"/>
    <property type="evidence" value="ECO:0007669"/>
    <property type="project" value="UniProtKB-UniRule"/>
</dbReference>
<evidence type="ECO:0000256" key="12">
    <source>
        <dbReference type="ARBA" id="ARBA00023239"/>
    </source>
</evidence>
<dbReference type="GO" id="GO:0046496">
    <property type="term" value="P:nicotinamide nucleotide metabolic process"/>
    <property type="evidence" value="ECO:0007669"/>
    <property type="project" value="UniProtKB-UniRule"/>
</dbReference>
<dbReference type="Gene3D" id="3.40.50.10260">
    <property type="entry name" value="YjeF N-terminal domain"/>
    <property type="match status" value="1"/>
</dbReference>
<feature type="domain" description="YjeF N-terminal" evidence="21">
    <location>
        <begin position="22"/>
        <end position="224"/>
    </location>
</feature>
<comment type="similarity">
    <text evidence="4 19">In the C-terminal section; belongs to the NnrD/CARKD family.</text>
</comment>
<dbReference type="Pfam" id="PF03853">
    <property type="entry name" value="YjeF_N"/>
    <property type="match status" value="1"/>
</dbReference>
<accession>A0A5S3WPL2</accession>
<keyword evidence="11 18" id="KW-0413">Isomerase</keyword>
<dbReference type="GO" id="GO:0005524">
    <property type="term" value="F:ATP binding"/>
    <property type="evidence" value="ECO:0007669"/>
    <property type="project" value="UniProtKB-UniRule"/>
</dbReference>
<evidence type="ECO:0000313" key="23">
    <source>
        <dbReference type="Proteomes" id="UP000310249"/>
    </source>
</evidence>
<dbReference type="OrthoDB" id="9806925at2"/>
<evidence type="ECO:0000256" key="8">
    <source>
        <dbReference type="ARBA" id="ARBA00022857"/>
    </source>
</evidence>
<reference evidence="22 23" key="1">
    <citation type="submission" date="2018-01" db="EMBL/GenBank/DDBJ databases">
        <authorList>
            <person name="Paulsen S."/>
            <person name="Gram L.K."/>
        </authorList>
    </citation>
    <scope>NUCLEOTIDE SEQUENCE [LARGE SCALE GENOMIC DNA]</scope>
    <source>
        <strain evidence="22 23">S2676</strain>
    </source>
</reference>
<dbReference type="PANTHER" id="PTHR12592">
    <property type="entry name" value="ATP-DEPENDENT (S)-NAD(P)H-HYDRATE DEHYDRATASE FAMILY MEMBER"/>
    <property type="match status" value="1"/>
</dbReference>
<dbReference type="PROSITE" id="PS01050">
    <property type="entry name" value="YJEF_C_2"/>
    <property type="match status" value="1"/>
</dbReference>
<feature type="binding site" evidence="17">
    <location>
        <position position="442"/>
    </location>
    <ligand>
        <name>AMP</name>
        <dbReference type="ChEBI" id="CHEBI:456215"/>
    </ligand>
</feature>
<evidence type="ECO:0000256" key="3">
    <source>
        <dbReference type="ARBA" id="ARBA00006001"/>
    </source>
</evidence>
<dbReference type="PROSITE" id="PS51383">
    <property type="entry name" value="YJEF_C_3"/>
    <property type="match status" value="1"/>
</dbReference>
<comment type="function">
    <text evidence="17">Catalyzes the dehydration of the S-form of NAD(P)HX at the expense of ADP, which is converted to AMP. Together with NAD(P)HX epimerase, which catalyzes the epimerization of the S- and R-forms, the enzyme allows the repair of both epimers of NAD(P)HX, a damaged form of NAD(P)H that is a result of enzymatic or heat-dependent hydration.</text>
</comment>
<feature type="binding site" evidence="18">
    <location>
        <begin position="138"/>
        <end position="144"/>
    </location>
    <ligand>
        <name>(6S)-NADPHX</name>
        <dbReference type="ChEBI" id="CHEBI:64076"/>
    </ligand>
</feature>
<comment type="subunit">
    <text evidence="17">Homotetramer.</text>
</comment>
<evidence type="ECO:0000259" key="20">
    <source>
        <dbReference type="PROSITE" id="PS51383"/>
    </source>
</evidence>
<dbReference type="InterPro" id="IPR036652">
    <property type="entry name" value="YjeF_N_dom_sf"/>
</dbReference>
<feature type="binding site" evidence="17">
    <location>
        <position position="376"/>
    </location>
    <ligand>
        <name>(6S)-NADPHX</name>
        <dbReference type="ChEBI" id="CHEBI:64076"/>
    </ligand>
</feature>
<dbReference type="InterPro" id="IPR017953">
    <property type="entry name" value="Carbohydrate_kinase_pred_CS"/>
</dbReference>
<feature type="binding site" evidence="17">
    <location>
        <begin position="414"/>
        <end position="418"/>
    </location>
    <ligand>
        <name>AMP</name>
        <dbReference type="ChEBI" id="CHEBI:456215"/>
    </ligand>
</feature>
<comment type="catalytic activity">
    <reaction evidence="15 17 19">
        <text>(6S)-NADHX + ADP = AMP + phosphate + NADH + H(+)</text>
        <dbReference type="Rhea" id="RHEA:32223"/>
        <dbReference type="ChEBI" id="CHEBI:15378"/>
        <dbReference type="ChEBI" id="CHEBI:43474"/>
        <dbReference type="ChEBI" id="CHEBI:57945"/>
        <dbReference type="ChEBI" id="CHEBI:64074"/>
        <dbReference type="ChEBI" id="CHEBI:456215"/>
        <dbReference type="ChEBI" id="CHEBI:456216"/>
        <dbReference type="EC" id="4.2.1.136"/>
    </reaction>
</comment>
<keyword evidence="13" id="KW-0511">Multifunctional enzyme</keyword>
<evidence type="ECO:0000256" key="17">
    <source>
        <dbReference type="HAMAP-Rule" id="MF_01965"/>
    </source>
</evidence>
<dbReference type="HAMAP" id="MF_01966">
    <property type="entry name" value="NADHX_epimerase"/>
    <property type="match status" value="1"/>
</dbReference>
<dbReference type="EC" id="5.1.99.6" evidence="19"/>
<comment type="function">
    <text evidence="18">Catalyzes the epimerization of the S- and R-forms of NAD(P)HX, a damaged form of NAD(P)H that is a result of enzymatic or heat-dependent hydration. This is a prerequisite for the S-specific NAD(P)H-hydrate dehydratase to allow the repair of both epimers of NAD(P)HX.</text>
</comment>
<dbReference type="EC" id="4.2.1.136" evidence="19"/>
<evidence type="ECO:0000256" key="5">
    <source>
        <dbReference type="ARBA" id="ARBA00022723"/>
    </source>
</evidence>
<dbReference type="EMBL" id="PNCI01000018">
    <property type="protein sequence ID" value="TMP29376.1"/>
    <property type="molecule type" value="Genomic_DNA"/>
</dbReference>
<evidence type="ECO:0000256" key="6">
    <source>
        <dbReference type="ARBA" id="ARBA00022741"/>
    </source>
</evidence>
<comment type="caution">
    <text evidence="22">The sequence shown here is derived from an EMBL/GenBank/DDBJ whole genome shotgun (WGS) entry which is preliminary data.</text>
</comment>
<feature type="domain" description="YjeF C-terminal" evidence="20">
    <location>
        <begin position="234"/>
        <end position="499"/>
    </location>
</feature>
<dbReference type="SUPFAM" id="SSF64153">
    <property type="entry name" value="YjeF N-terminal domain-like"/>
    <property type="match status" value="1"/>
</dbReference>
<dbReference type="InterPro" id="IPR029056">
    <property type="entry name" value="Ribokinase-like"/>
</dbReference>
<evidence type="ECO:0000256" key="10">
    <source>
        <dbReference type="ARBA" id="ARBA00023027"/>
    </source>
</evidence>
<comment type="caution">
    <text evidence="18">Lacks conserved residue(s) required for the propagation of feature annotation.</text>
</comment>
<reference evidence="23" key="2">
    <citation type="submission" date="2019-06" db="EMBL/GenBank/DDBJ databases">
        <title>Co-occurence of chitin degradation, pigmentation and bioactivity in marine Pseudoalteromonas.</title>
        <authorList>
            <person name="Sonnenschein E.C."/>
            <person name="Bech P.K."/>
        </authorList>
    </citation>
    <scope>NUCLEOTIDE SEQUENCE [LARGE SCALE GENOMIC DNA]</scope>
    <source>
        <strain evidence="23">S2676</strain>
    </source>
</reference>
<keyword evidence="8 17" id="KW-0521">NADP</keyword>
<dbReference type="Gene3D" id="3.40.1190.20">
    <property type="match status" value="1"/>
</dbReference>
<dbReference type="RefSeq" id="WP_138551068.1">
    <property type="nucleotide sequence ID" value="NZ_PNCH01000017.1"/>
</dbReference>
<keyword evidence="10 17" id="KW-0520">NAD</keyword>
<feature type="binding site" evidence="18">
    <location>
        <position position="70"/>
    </location>
    <ligand>
        <name>K(+)</name>
        <dbReference type="ChEBI" id="CHEBI:29103"/>
    </ligand>
</feature>
<comment type="catalytic activity">
    <reaction evidence="16 17 19">
        <text>(6S)-NADPHX + ADP = AMP + phosphate + NADPH + H(+)</text>
        <dbReference type="Rhea" id="RHEA:32235"/>
        <dbReference type="ChEBI" id="CHEBI:15378"/>
        <dbReference type="ChEBI" id="CHEBI:43474"/>
        <dbReference type="ChEBI" id="CHEBI:57783"/>
        <dbReference type="ChEBI" id="CHEBI:64076"/>
        <dbReference type="ChEBI" id="CHEBI:456215"/>
        <dbReference type="ChEBI" id="CHEBI:456216"/>
        <dbReference type="EC" id="4.2.1.136"/>
    </reaction>
</comment>
<evidence type="ECO:0000313" key="22">
    <source>
        <dbReference type="EMBL" id="TMP29376.1"/>
    </source>
</evidence>
<evidence type="ECO:0000256" key="7">
    <source>
        <dbReference type="ARBA" id="ARBA00022840"/>
    </source>
</evidence>
<evidence type="ECO:0000256" key="19">
    <source>
        <dbReference type="PIRNR" id="PIRNR017184"/>
    </source>
</evidence>
<keyword evidence="9 18" id="KW-0630">Potassium</keyword>
<comment type="cofactor">
    <cofactor evidence="18 19">
        <name>K(+)</name>
        <dbReference type="ChEBI" id="CHEBI:29103"/>
    </cofactor>
    <text evidence="18 19">Binds 1 potassium ion per subunit.</text>
</comment>
<dbReference type="GO" id="GO:0110051">
    <property type="term" value="P:metabolite repair"/>
    <property type="evidence" value="ECO:0007669"/>
    <property type="project" value="TreeGrafter"/>
</dbReference>
<evidence type="ECO:0000256" key="15">
    <source>
        <dbReference type="ARBA" id="ARBA00048238"/>
    </source>
</evidence>
<feature type="binding site" evidence="18">
    <location>
        <position position="134"/>
    </location>
    <ligand>
        <name>K(+)</name>
        <dbReference type="ChEBI" id="CHEBI:29103"/>
    </ligand>
</feature>
<dbReference type="SUPFAM" id="SSF53613">
    <property type="entry name" value="Ribokinase-like"/>
    <property type="match status" value="1"/>
</dbReference>
<evidence type="ECO:0000256" key="18">
    <source>
        <dbReference type="HAMAP-Rule" id="MF_01966"/>
    </source>
</evidence>
<keyword evidence="6 17" id="KW-0547">Nucleotide-binding</keyword>
<dbReference type="InterPro" id="IPR004443">
    <property type="entry name" value="YjeF_N_dom"/>
</dbReference>
<protein>
    <recommendedName>
        <fullName evidence="19">Bifunctional NAD(P)H-hydrate repair enzyme</fullName>
    </recommendedName>
    <alternativeName>
        <fullName evidence="19">Nicotinamide nucleotide repair protein</fullName>
    </alternativeName>
    <domain>
        <recommendedName>
            <fullName evidence="19">ADP-dependent (S)-NAD(P)H-hydrate dehydratase</fullName>
            <ecNumber evidence="19">4.2.1.136</ecNumber>
        </recommendedName>
        <alternativeName>
            <fullName evidence="19">ADP-dependent NAD(P)HX dehydratase</fullName>
        </alternativeName>
    </domain>
    <domain>
        <recommendedName>
            <fullName evidence="19">NAD(P)H-hydrate epimerase</fullName>
            <ecNumber evidence="19">5.1.99.6</ecNumber>
        </recommendedName>
    </domain>
</protein>
<dbReference type="PANTHER" id="PTHR12592:SF0">
    <property type="entry name" value="ATP-DEPENDENT (S)-NAD(P)H-HYDRATE DEHYDRATASE"/>
    <property type="match status" value="1"/>
</dbReference>
<dbReference type="InterPro" id="IPR000631">
    <property type="entry name" value="CARKD"/>
</dbReference>
<keyword evidence="7 17" id="KW-0067">ATP-binding</keyword>